<proteinExistence type="inferred from homology"/>
<evidence type="ECO:0000259" key="12">
    <source>
        <dbReference type="PROSITE" id="PS51199"/>
    </source>
</evidence>
<dbReference type="GO" id="GO:0016787">
    <property type="term" value="F:hydrolase activity"/>
    <property type="evidence" value="ECO:0007669"/>
    <property type="project" value="UniProtKB-KW"/>
</dbReference>
<keyword evidence="5" id="KW-0378">Hydrolase</keyword>
<evidence type="ECO:0000256" key="3">
    <source>
        <dbReference type="ARBA" id="ARBA00022705"/>
    </source>
</evidence>
<dbReference type="PANTHER" id="PTHR30153">
    <property type="entry name" value="REPLICATIVE DNA HELICASE DNAB"/>
    <property type="match status" value="1"/>
</dbReference>
<comment type="similarity">
    <text evidence="1">Belongs to the helicase family. DnaB subfamily.</text>
</comment>
<comment type="catalytic activity">
    <reaction evidence="11">
        <text>ATP + H2O = ADP + phosphate + H(+)</text>
        <dbReference type="Rhea" id="RHEA:13065"/>
        <dbReference type="ChEBI" id="CHEBI:15377"/>
        <dbReference type="ChEBI" id="CHEBI:15378"/>
        <dbReference type="ChEBI" id="CHEBI:30616"/>
        <dbReference type="ChEBI" id="CHEBI:43474"/>
        <dbReference type="ChEBI" id="CHEBI:456216"/>
        <dbReference type="EC" id="5.6.2.3"/>
    </reaction>
</comment>
<feature type="domain" description="SF4 helicase" evidence="12">
    <location>
        <begin position="169"/>
        <end position="436"/>
    </location>
</feature>
<evidence type="ECO:0000256" key="8">
    <source>
        <dbReference type="ARBA" id="ARBA00023125"/>
    </source>
</evidence>
<comment type="caution">
    <text evidence="13">The sequence shown here is derived from an EMBL/GenBank/DDBJ whole genome shotgun (WGS) entry which is preliminary data.</text>
</comment>
<protein>
    <recommendedName>
        <fullName evidence="10">DNA 5'-3' helicase</fullName>
        <ecNumber evidence="10">5.6.2.3</ecNumber>
    </recommendedName>
</protein>
<dbReference type="AlphaFoldDB" id="A0A412IJT2"/>
<dbReference type="Pfam" id="PF00772">
    <property type="entry name" value="DnaB"/>
    <property type="match status" value="1"/>
</dbReference>
<sequence>MKNVNHYLSDKECELCVLGTLLVERNAIHQVRELLAPKSFYINFHEEIYCAILAMTDRGDRADIVSIMPELKKRNVEFTPFELASITQNHTFDLVQYACRLNELEKRRSLYELGQYLVSNGSNESEDIEEIVQSANDKLSSIFGGLENHVKTASDYMTEVYQRVNDNLNSISTPGTLTGFSAIDSKGGFQPTNLIICAAESSQGKTAFANAVTLSATKAGAKIAFYSMEMSGSQLMTRLAAIESSIPVSVLTNEKLTSEQLKNFDVSVASLSKLGIYFDDRSTSSIETILASIRSLVIKHQIQGVVIDYMQILTVNKKGGSTEESIAEAARRLKNIAKELNIWILALSQLSRDSTNPVPSVNRLRGSGQINEAADMTILIYRPEAYNKRYPEPFQSTNPKGTALIDIAKGRNVGVFKFIAGFNAVTTHFYELNERPILPFTENKLDDNPF</sequence>
<evidence type="ECO:0000256" key="9">
    <source>
        <dbReference type="ARBA" id="ARBA00023235"/>
    </source>
</evidence>
<evidence type="ECO:0000256" key="2">
    <source>
        <dbReference type="ARBA" id="ARBA00022515"/>
    </source>
</evidence>
<dbReference type="InterPro" id="IPR027417">
    <property type="entry name" value="P-loop_NTPase"/>
</dbReference>
<dbReference type="InterPro" id="IPR007694">
    <property type="entry name" value="DNA_helicase_DnaB-like_C"/>
</dbReference>
<dbReference type="EC" id="5.6.2.3" evidence="10"/>
<keyword evidence="4" id="KW-0547">Nucleotide-binding</keyword>
<dbReference type="Gene3D" id="1.10.860.10">
    <property type="entry name" value="DNAb Helicase, Chain A"/>
    <property type="match status" value="1"/>
</dbReference>
<dbReference type="GO" id="GO:0043139">
    <property type="term" value="F:5'-3' DNA helicase activity"/>
    <property type="evidence" value="ECO:0007669"/>
    <property type="project" value="UniProtKB-EC"/>
</dbReference>
<dbReference type="GO" id="GO:1990077">
    <property type="term" value="C:primosome complex"/>
    <property type="evidence" value="ECO:0007669"/>
    <property type="project" value="UniProtKB-KW"/>
</dbReference>
<dbReference type="PROSITE" id="PS51199">
    <property type="entry name" value="SF4_HELICASE"/>
    <property type="match status" value="1"/>
</dbReference>
<evidence type="ECO:0000313" key="14">
    <source>
        <dbReference type="Proteomes" id="UP000283341"/>
    </source>
</evidence>
<dbReference type="GO" id="GO:0005524">
    <property type="term" value="F:ATP binding"/>
    <property type="evidence" value="ECO:0007669"/>
    <property type="project" value="UniProtKB-KW"/>
</dbReference>
<dbReference type="InterPro" id="IPR007693">
    <property type="entry name" value="DNA_helicase_DnaB-like_N"/>
</dbReference>
<accession>A0A412IJT2</accession>
<dbReference type="GO" id="GO:0005829">
    <property type="term" value="C:cytosol"/>
    <property type="evidence" value="ECO:0007669"/>
    <property type="project" value="TreeGrafter"/>
</dbReference>
<keyword evidence="2" id="KW-0639">Primosome</keyword>
<keyword evidence="6 13" id="KW-0347">Helicase</keyword>
<dbReference type="InterPro" id="IPR016136">
    <property type="entry name" value="DNA_helicase_N/primase_C"/>
</dbReference>
<keyword evidence="7" id="KW-0067">ATP-binding</keyword>
<evidence type="ECO:0000313" key="13">
    <source>
        <dbReference type="EMBL" id="RGS37819.1"/>
    </source>
</evidence>
<dbReference type="RefSeq" id="WP_118402337.1">
    <property type="nucleotide sequence ID" value="NZ_JADNFX010000002.1"/>
</dbReference>
<dbReference type="PANTHER" id="PTHR30153:SF2">
    <property type="entry name" value="REPLICATIVE DNA HELICASE"/>
    <property type="match status" value="1"/>
</dbReference>
<evidence type="ECO:0000256" key="5">
    <source>
        <dbReference type="ARBA" id="ARBA00022801"/>
    </source>
</evidence>
<dbReference type="Pfam" id="PF03796">
    <property type="entry name" value="DnaB_C"/>
    <property type="match status" value="1"/>
</dbReference>
<dbReference type="Gene3D" id="3.40.50.300">
    <property type="entry name" value="P-loop containing nucleotide triphosphate hydrolases"/>
    <property type="match status" value="1"/>
</dbReference>
<keyword evidence="8" id="KW-0238">DNA-binding</keyword>
<evidence type="ECO:0000256" key="7">
    <source>
        <dbReference type="ARBA" id="ARBA00022840"/>
    </source>
</evidence>
<dbReference type="InterPro" id="IPR036185">
    <property type="entry name" value="DNA_heli_DnaB-like_N_sf"/>
</dbReference>
<dbReference type="Proteomes" id="UP000283341">
    <property type="component" value="Unassembled WGS sequence"/>
</dbReference>
<evidence type="ECO:0000256" key="1">
    <source>
        <dbReference type="ARBA" id="ARBA00008428"/>
    </source>
</evidence>
<dbReference type="GO" id="GO:0003677">
    <property type="term" value="F:DNA binding"/>
    <property type="evidence" value="ECO:0007669"/>
    <property type="project" value="UniProtKB-KW"/>
</dbReference>
<dbReference type="EMBL" id="QRVJ01000005">
    <property type="protein sequence ID" value="RGS37819.1"/>
    <property type="molecule type" value="Genomic_DNA"/>
</dbReference>
<dbReference type="SUPFAM" id="SSF52540">
    <property type="entry name" value="P-loop containing nucleoside triphosphate hydrolases"/>
    <property type="match status" value="1"/>
</dbReference>
<evidence type="ECO:0000256" key="10">
    <source>
        <dbReference type="ARBA" id="ARBA00044969"/>
    </source>
</evidence>
<organism evidence="13 14">
    <name type="scientific">Bacteroides cellulosilyticus</name>
    <dbReference type="NCBI Taxonomy" id="246787"/>
    <lineage>
        <taxon>Bacteria</taxon>
        <taxon>Pseudomonadati</taxon>
        <taxon>Bacteroidota</taxon>
        <taxon>Bacteroidia</taxon>
        <taxon>Bacteroidales</taxon>
        <taxon>Bacteroidaceae</taxon>
        <taxon>Bacteroides</taxon>
    </lineage>
</organism>
<keyword evidence="3" id="KW-0235">DNA replication</keyword>
<gene>
    <name evidence="13" type="ORF">DWX97_08745</name>
</gene>
<evidence type="ECO:0000256" key="11">
    <source>
        <dbReference type="ARBA" id="ARBA00048954"/>
    </source>
</evidence>
<dbReference type="GO" id="GO:0006269">
    <property type="term" value="P:DNA replication, synthesis of primer"/>
    <property type="evidence" value="ECO:0007669"/>
    <property type="project" value="UniProtKB-KW"/>
</dbReference>
<keyword evidence="9" id="KW-0413">Isomerase</keyword>
<evidence type="ECO:0000256" key="4">
    <source>
        <dbReference type="ARBA" id="ARBA00022741"/>
    </source>
</evidence>
<evidence type="ECO:0000256" key="6">
    <source>
        <dbReference type="ARBA" id="ARBA00022806"/>
    </source>
</evidence>
<dbReference type="SUPFAM" id="SSF48024">
    <property type="entry name" value="N-terminal domain of DnaB helicase"/>
    <property type="match status" value="1"/>
</dbReference>
<reference evidence="13 14" key="1">
    <citation type="submission" date="2018-08" db="EMBL/GenBank/DDBJ databases">
        <title>A genome reference for cultivated species of the human gut microbiota.</title>
        <authorList>
            <person name="Zou Y."/>
            <person name="Xue W."/>
            <person name="Luo G."/>
        </authorList>
    </citation>
    <scope>NUCLEOTIDE SEQUENCE [LARGE SCALE GENOMIC DNA]</scope>
    <source>
        <strain evidence="13 14">AF22-3AC</strain>
    </source>
</reference>
<name>A0A412IJT2_9BACE</name>